<dbReference type="PROSITE" id="PS51186">
    <property type="entry name" value="GNAT"/>
    <property type="match status" value="1"/>
</dbReference>
<dbReference type="PhylomeDB" id="A0A060T5T1"/>
<evidence type="ECO:0000259" key="2">
    <source>
        <dbReference type="PROSITE" id="PS51186"/>
    </source>
</evidence>
<dbReference type="AlphaFoldDB" id="A0A060T5T1"/>
<dbReference type="InterPro" id="IPR015416">
    <property type="entry name" value="Znf_H2C2_histone_UAS-bd"/>
</dbReference>
<dbReference type="InterPro" id="IPR052742">
    <property type="entry name" value="Mito_N-acetyltransferase"/>
</dbReference>
<dbReference type="EMBL" id="HG937692">
    <property type="protein sequence ID" value="CDP36490.1"/>
    <property type="molecule type" value="Genomic_DNA"/>
</dbReference>
<feature type="domain" description="N-acetyltransferase" evidence="2">
    <location>
        <begin position="40"/>
        <end position="214"/>
    </location>
</feature>
<dbReference type="SUPFAM" id="SSF55729">
    <property type="entry name" value="Acyl-CoA N-acyltransferases (Nat)"/>
    <property type="match status" value="1"/>
</dbReference>
<sequence length="505" mass="56719">MPSALEDPTQPPHYRPDFVAPELEPYTVLLKDRQTTATIYPISSADQLPMGLLAFLCDEFNAEIDRGDTYPLFDMLHIDTFQNYWFGSFAGVMLIGSAPVLEERRQWEKECLGTFYIKPNYPGRCSHVCTGGFLVNAGIRRKGIGRTLAECYLDWAPKLGYTYSVFNLVFETNLAARRIWESLNFKRIGRIKGAGILKGHEHAVDALIYGRELVEPSEEPVGELRFDKIKYYLETGRYPPNSDRQEKSRLRSSAAHYSLRDGVLMLKDREVVAEPERQIQIATQIHMQNHAGINRTTSTIAEKYHWTRIKETVAMAIRNCAECRQSSRPPPKRAKKEFSDDEEDAMASMLDNSSHNPHSHVGAGHPGAHPHAAHGHGQHDLRRVNAAVAAAVNQDPSLLTTDLNLGPDVDDTHGLIAAVAAAQQRRNDQRSQGHGPSQDVRQPQQQQYHQYFQSAQDTGRHDDIPVDPQMESAFEDHGHGGEEIAIARALIQANDSPDQDDNNIF</sequence>
<gene>
    <name evidence="3" type="ORF">GNLVRS02_ARAD1B14278g</name>
</gene>
<reference evidence="3" key="1">
    <citation type="submission" date="2014-02" db="EMBL/GenBank/DDBJ databases">
        <authorList>
            <person name="Genoscope - CEA"/>
        </authorList>
    </citation>
    <scope>NUCLEOTIDE SEQUENCE</scope>
    <source>
        <strain evidence="3">LS3</strain>
    </source>
</reference>
<dbReference type="InterPro" id="IPR000182">
    <property type="entry name" value="GNAT_dom"/>
</dbReference>
<dbReference type="GO" id="GO:0005634">
    <property type="term" value="C:nucleus"/>
    <property type="evidence" value="ECO:0007669"/>
    <property type="project" value="TreeGrafter"/>
</dbReference>
<feature type="compositionally biased region" description="Low complexity" evidence="1">
    <location>
        <begin position="438"/>
        <end position="456"/>
    </location>
</feature>
<dbReference type="PANTHER" id="PTHR43138">
    <property type="entry name" value="ACETYLTRANSFERASE, GNAT FAMILY"/>
    <property type="match status" value="1"/>
</dbReference>
<dbReference type="Gene3D" id="3.40.630.30">
    <property type="match status" value="1"/>
</dbReference>
<protein>
    <submittedName>
        <fullName evidence="3">ARAD1B14278p</fullName>
    </submittedName>
</protein>
<dbReference type="Pfam" id="PF09337">
    <property type="entry name" value="zf-H2C2"/>
    <property type="match status" value="1"/>
</dbReference>
<proteinExistence type="predicted"/>
<name>A0A060T5T1_BLAAD</name>
<feature type="region of interest" description="Disordered" evidence="1">
    <location>
        <begin position="323"/>
        <end position="380"/>
    </location>
</feature>
<dbReference type="GO" id="GO:0016747">
    <property type="term" value="F:acyltransferase activity, transferring groups other than amino-acyl groups"/>
    <property type="evidence" value="ECO:0007669"/>
    <property type="project" value="InterPro"/>
</dbReference>
<dbReference type="InterPro" id="IPR016181">
    <property type="entry name" value="Acyl_CoA_acyltransferase"/>
</dbReference>
<organism evidence="3">
    <name type="scientific">Blastobotrys adeninivorans</name>
    <name type="common">Yeast</name>
    <name type="synonym">Arxula adeninivorans</name>
    <dbReference type="NCBI Taxonomy" id="409370"/>
    <lineage>
        <taxon>Eukaryota</taxon>
        <taxon>Fungi</taxon>
        <taxon>Dikarya</taxon>
        <taxon>Ascomycota</taxon>
        <taxon>Saccharomycotina</taxon>
        <taxon>Dipodascomycetes</taxon>
        <taxon>Dipodascales</taxon>
        <taxon>Trichomonascaceae</taxon>
        <taxon>Blastobotrys</taxon>
    </lineage>
</organism>
<accession>A0A060T5T1</accession>
<dbReference type="PANTHER" id="PTHR43138:SF2">
    <property type="entry name" value="PROTEIN SPT10"/>
    <property type="match status" value="1"/>
</dbReference>
<dbReference type="Pfam" id="PF00583">
    <property type="entry name" value="Acetyltransf_1"/>
    <property type="match status" value="1"/>
</dbReference>
<evidence type="ECO:0000256" key="1">
    <source>
        <dbReference type="SAM" id="MobiDB-lite"/>
    </source>
</evidence>
<evidence type="ECO:0000313" key="3">
    <source>
        <dbReference type="EMBL" id="CDP36490.1"/>
    </source>
</evidence>
<dbReference type="Gene3D" id="1.10.340.70">
    <property type="match status" value="1"/>
</dbReference>
<feature type="region of interest" description="Disordered" evidence="1">
    <location>
        <begin position="422"/>
        <end position="481"/>
    </location>
</feature>
<reference evidence="3" key="2">
    <citation type="submission" date="2014-06" db="EMBL/GenBank/DDBJ databases">
        <title>The complete genome of Blastobotrys (Arxula) adeninivorans LS3 - a yeast of biotechnological interest.</title>
        <authorList>
            <person name="Kunze G."/>
            <person name="Gaillardin C."/>
            <person name="Czernicka M."/>
            <person name="Durrens P."/>
            <person name="Martin T."/>
            <person name="Boer E."/>
            <person name="Gabaldon T."/>
            <person name="Cruz J."/>
            <person name="Talla E."/>
            <person name="Marck C."/>
            <person name="Goffeau A."/>
            <person name="Barbe V."/>
            <person name="Baret P."/>
            <person name="Baronian K."/>
            <person name="Beier S."/>
            <person name="Bleykasten C."/>
            <person name="Bode R."/>
            <person name="Casaregola S."/>
            <person name="Despons L."/>
            <person name="Fairhead C."/>
            <person name="Giersberg M."/>
            <person name="Gierski P."/>
            <person name="Hahnel U."/>
            <person name="Hartmann A."/>
            <person name="Jankowska D."/>
            <person name="Jubin C."/>
            <person name="Jung P."/>
            <person name="Lafontaine I."/>
            <person name="Leh-Louis V."/>
            <person name="Lemaire M."/>
            <person name="Marcet-Houben M."/>
            <person name="Mascher M."/>
            <person name="Morel G."/>
            <person name="Richard G.-F."/>
            <person name="Riechen J."/>
            <person name="Sacerdot C."/>
            <person name="Sarkar A."/>
            <person name="Savel G."/>
            <person name="Schacherer J."/>
            <person name="Sherman D."/>
            <person name="Straub M.-L."/>
            <person name="Stein N."/>
            <person name="Thierry A."/>
            <person name="Trautwein-Schult A."/>
            <person name="Westhof E."/>
            <person name="Worch S."/>
            <person name="Dujon B."/>
            <person name="Souciet J.-L."/>
            <person name="Wincker P."/>
            <person name="Scholz U."/>
            <person name="Neuveglise N."/>
        </authorList>
    </citation>
    <scope>NUCLEOTIDE SEQUENCE</scope>
    <source>
        <strain evidence="3">LS3</strain>
    </source>
</reference>